<name>A0A9D2A6J1_9FIRM</name>
<dbReference type="EMBL" id="DXCL01000010">
    <property type="protein sequence ID" value="HIZ03042.1"/>
    <property type="molecule type" value="Genomic_DNA"/>
</dbReference>
<gene>
    <name evidence="1" type="ORF">H9727_02025</name>
</gene>
<reference evidence="1" key="1">
    <citation type="journal article" date="2021" name="PeerJ">
        <title>Extensive microbial diversity within the chicken gut microbiome revealed by metagenomics and culture.</title>
        <authorList>
            <person name="Gilroy R."/>
            <person name="Ravi A."/>
            <person name="Getino M."/>
            <person name="Pursley I."/>
            <person name="Horton D.L."/>
            <person name="Alikhan N.F."/>
            <person name="Baker D."/>
            <person name="Gharbi K."/>
            <person name="Hall N."/>
            <person name="Watson M."/>
            <person name="Adriaenssens E.M."/>
            <person name="Foster-Nyarko E."/>
            <person name="Jarju S."/>
            <person name="Secka A."/>
            <person name="Antonio M."/>
            <person name="Oren A."/>
            <person name="Chaudhuri R.R."/>
            <person name="La Ragione R."/>
            <person name="Hildebrand F."/>
            <person name="Pallen M.J."/>
        </authorList>
    </citation>
    <scope>NUCLEOTIDE SEQUENCE</scope>
    <source>
        <strain evidence="1">CHK187-5294</strain>
    </source>
</reference>
<protein>
    <submittedName>
        <fullName evidence="1">Uncharacterized protein</fullName>
    </submittedName>
</protein>
<accession>A0A9D2A6J1</accession>
<evidence type="ECO:0000313" key="1">
    <source>
        <dbReference type="EMBL" id="HIZ03042.1"/>
    </source>
</evidence>
<evidence type="ECO:0000313" key="2">
    <source>
        <dbReference type="Proteomes" id="UP000824132"/>
    </source>
</evidence>
<dbReference type="Proteomes" id="UP000824132">
    <property type="component" value="Unassembled WGS sequence"/>
</dbReference>
<dbReference type="AlphaFoldDB" id="A0A9D2A6J1"/>
<proteinExistence type="predicted"/>
<sequence>MKNLLSAIFHRNEAKCVVPPMQAKRGAVRKDGCKPSAHERGHLSPRPIVRRALCGCARPLESAPSARPVSSGETLDEMIANLSLLGGLNVAEREFFFRRRG</sequence>
<reference evidence="1" key="2">
    <citation type="submission" date="2021-04" db="EMBL/GenBank/DDBJ databases">
        <authorList>
            <person name="Gilroy R."/>
        </authorList>
    </citation>
    <scope>NUCLEOTIDE SEQUENCE</scope>
    <source>
        <strain evidence="1">CHK187-5294</strain>
    </source>
</reference>
<comment type="caution">
    <text evidence="1">The sequence shown here is derived from an EMBL/GenBank/DDBJ whole genome shotgun (WGS) entry which is preliminary data.</text>
</comment>
<organism evidence="1 2">
    <name type="scientific">Candidatus Borkfalkia avistercoris</name>
    <dbReference type="NCBI Taxonomy" id="2838504"/>
    <lineage>
        <taxon>Bacteria</taxon>
        <taxon>Bacillati</taxon>
        <taxon>Bacillota</taxon>
        <taxon>Clostridia</taxon>
        <taxon>Christensenellales</taxon>
        <taxon>Christensenellaceae</taxon>
        <taxon>Candidatus Borkfalkia</taxon>
    </lineage>
</organism>